<accession>A0A8T0DHP6</accession>
<proteinExistence type="predicted"/>
<organism evidence="2 3">
    <name type="scientific">Paragonimus westermani</name>
    <dbReference type="NCBI Taxonomy" id="34504"/>
    <lineage>
        <taxon>Eukaryota</taxon>
        <taxon>Metazoa</taxon>
        <taxon>Spiralia</taxon>
        <taxon>Lophotrochozoa</taxon>
        <taxon>Platyhelminthes</taxon>
        <taxon>Trematoda</taxon>
        <taxon>Digenea</taxon>
        <taxon>Plagiorchiida</taxon>
        <taxon>Troglotremata</taxon>
        <taxon>Troglotrematidae</taxon>
        <taxon>Paragonimus</taxon>
    </lineage>
</organism>
<dbReference type="AlphaFoldDB" id="A0A8T0DHP6"/>
<dbReference type="Gene3D" id="1.10.287.1490">
    <property type="match status" value="1"/>
</dbReference>
<evidence type="ECO:0000313" key="2">
    <source>
        <dbReference type="EMBL" id="KAF8566464.1"/>
    </source>
</evidence>
<evidence type="ECO:0000256" key="1">
    <source>
        <dbReference type="SAM" id="Coils"/>
    </source>
</evidence>
<comment type="caution">
    <text evidence="2">The sequence shown here is derived from an EMBL/GenBank/DDBJ whole genome shotgun (WGS) entry which is preliminary data.</text>
</comment>
<protein>
    <submittedName>
        <fullName evidence="2">Uncharacterized protein</fullName>
    </submittedName>
</protein>
<dbReference type="EMBL" id="JTDF01005069">
    <property type="protein sequence ID" value="KAF8566464.1"/>
    <property type="molecule type" value="Genomic_DNA"/>
</dbReference>
<name>A0A8T0DHP6_9TREM</name>
<dbReference type="Proteomes" id="UP000699462">
    <property type="component" value="Unassembled WGS sequence"/>
</dbReference>
<sequence>MEIASIKKALEEETDNVKIKTKIIDDQADSIRNLKQGLIANQAEMKKVQNEATAIRCQLEEQIENLKKENEEQLKKIERLVARKEELKDTVAELESRTDDLQAQNDSLNQRWRERTNLLDKLEKQVQQMRVTWENEQQTLTNERDAAKERVSELQAQMERMDAGFRQQLALITEAKETAISSAREEAEQLRSTCESRVADVEAEMRAVLLETENARCTMEMRLRKLSALLCDVGSADPVITPLLRPCHSAQSNHPQHSSGLFALTPPPSFCNYVDPTTVDATRWRRN</sequence>
<reference evidence="2 3" key="1">
    <citation type="submission" date="2019-07" db="EMBL/GenBank/DDBJ databases">
        <title>Annotation for the trematode Paragonimus westermani.</title>
        <authorList>
            <person name="Choi Y.-J."/>
        </authorList>
    </citation>
    <scope>NUCLEOTIDE SEQUENCE [LARGE SCALE GENOMIC DNA]</scope>
    <source>
        <strain evidence="2">180907_Pwestermani</strain>
    </source>
</reference>
<keyword evidence="1" id="KW-0175">Coiled coil</keyword>
<gene>
    <name evidence="2" type="ORF">P879_10409</name>
</gene>
<evidence type="ECO:0000313" key="3">
    <source>
        <dbReference type="Proteomes" id="UP000699462"/>
    </source>
</evidence>
<dbReference type="OrthoDB" id="7451790at2759"/>
<feature type="coiled-coil region" evidence="1">
    <location>
        <begin position="31"/>
        <end position="204"/>
    </location>
</feature>
<keyword evidence="3" id="KW-1185">Reference proteome</keyword>